<dbReference type="Gene3D" id="1.10.10.60">
    <property type="entry name" value="Homeodomain-like"/>
    <property type="match status" value="1"/>
</dbReference>
<dbReference type="GO" id="GO:0000981">
    <property type="term" value="F:DNA-binding transcription factor activity, RNA polymerase II-specific"/>
    <property type="evidence" value="ECO:0007669"/>
    <property type="project" value="InterPro"/>
</dbReference>
<evidence type="ECO:0000256" key="6">
    <source>
        <dbReference type="ARBA" id="ARBA00023163"/>
    </source>
</evidence>
<gene>
    <name evidence="12" type="primary">LOC107798191</name>
</gene>
<dbReference type="PROSITE" id="PS00027">
    <property type="entry name" value="HOMEOBOX_1"/>
    <property type="match status" value="1"/>
</dbReference>
<feature type="DNA-binding region" description="Homeobox" evidence="8">
    <location>
        <begin position="57"/>
        <end position="85"/>
    </location>
</feature>
<comment type="similarity">
    <text evidence="2">Belongs to the HD-ZIP homeobox family. Class II subfamily.</text>
</comment>
<evidence type="ECO:0000256" key="3">
    <source>
        <dbReference type="ARBA" id="ARBA00023015"/>
    </source>
</evidence>
<dbReference type="Pfam" id="PF02183">
    <property type="entry name" value="HALZ"/>
    <property type="match status" value="1"/>
</dbReference>
<dbReference type="InterPro" id="IPR050762">
    <property type="entry name" value="HD-ZIP_Homeobox_LZ_Class_II"/>
</dbReference>
<name>A0A1S4AJP6_TOBAC</name>
<dbReference type="SMART" id="SM00340">
    <property type="entry name" value="HALZ"/>
    <property type="match status" value="1"/>
</dbReference>
<dbReference type="AlphaFoldDB" id="A0A1S4AJP6"/>
<dbReference type="PaxDb" id="4097-A0A1S4AJP6"/>
<evidence type="ECO:0000256" key="7">
    <source>
        <dbReference type="ARBA" id="ARBA00023242"/>
    </source>
</evidence>
<evidence type="ECO:0000256" key="8">
    <source>
        <dbReference type="PROSITE-ProRule" id="PRU00108"/>
    </source>
</evidence>
<dbReference type="SMART" id="SM00389">
    <property type="entry name" value="HOX"/>
    <property type="match status" value="1"/>
</dbReference>
<dbReference type="STRING" id="4097.A0A1S4AJP6"/>
<dbReference type="KEGG" id="nta:107798191"/>
<dbReference type="Pfam" id="PF00046">
    <property type="entry name" value="Homeodomain"/>
    <property type="match status" value="1"/>
</dbReference>
<dbReference type="InterPro" id="IPR009057">
    <property type="entry name" value="Homeodomain-like_sf"/>
</dbReference>
<evidence type="ECO:0000259" key="11">
    <source>
        <dbReference type="PROSITE" id="PS50071"/>
    </source>
</evidence>
<organism evidence="12">
    <name type="scientific">Nicotiana tabacum</name>
    <name type="common">Common tobacco</name>
    <dbReference type="NCBI Taxonomy" id="4097"/>
    <lineage>
        <taxon>Eukaryota</taxon>
        <taxon>Viridiplantae</taxon>
        <taxon>Streptophyta</taxon>
        <taxon>Embryophyta</taxon>
        <taxon>Tracheophyta</taxon>
        <taxon>Spermatophyta</taxon>
        <taxon>Magnoliopsida</taxon>
        <taxon>eudicotyledons</taxon>
        <taxon>Gunneridae</taxon>
        <taxon>Pentapetalae</taxon>
        <taxon>asterids</taxon>
        <taxon>lamiids</taxon>
        <taxon>Solanales</taxon>
        <taxon>Solanaceae</taxon>
        <taxon>Nicotianoideae</taxon>
        <taxon>Nicotianeae</taxon>
        <taxon>Nicotiana</taxon>
    </lineage>
</organism>
<dbReference type="CDD" id="cd00086">
    <property type="entry name" value="homeodomain"/>
    <property type="match status" value="1"/>
</dbReference>
<keyword evidence="4 8" id="KW-0238">DNA-binding</keyword>
<evidence type="ECO:0000256" key="9">
    <source>
        <dbReference type="RuleBase" id="RU000682"/>
    </source>
</evidence>
<feature type="region of interest" description="Disordered" evidence="10">
    <location>
        <begin position="1"/>
        <end position="29"/>
    </location>
</feature>
<dbReference type="OrthoDB" id="6159439at2759"/>
<evidence type="ECO:0000256" key="2">
    <source>
        <dbReference type="ARBA" id="ARBA00006074"/>
    </source>
</evidence>
<keyword evidence="7 8" id="KW-0539">Nucleus</keyword>
<sequence length="184" mass="21328">MLGHVAVQKRDTRNPRRGHGQRPKATVSNNAHKGVINALRLITFNREYSMALRGQKQELAAKLKLKPRQVEVWFQNRRARTKLKQTEVDCEFLKKWCQSLNDENSRLKKELQELRSIKIDQWASPFHLQLPKIRTIALCPSCQKTENIKSEQKHCDLDCGNRKVANDAMSKEANSETILVNEKN</sequence>
<dbReference type="GO" id="GO:0005634">
    <property type="term" value="C:nucleus"/>
    <property type="evidence" value="ECO:0007669"/>
    <property type="project" value="UniProtKB-SubCell"/>
</dbReference>
<keyword evidence="6" id="KW-0804">Transcription</keyword>
<dbReference type="PROSITE" id="PS50071">
    <property type="entry name" value="HOMEOBOX_2"/>
    <property type="match status" value="1"/>
</dbReference>
<protein>
    <submittedName>
        <fullName evidence="12">Homeobox-leucine zipper protein HOX1-like</fullName>
    </submittedName>
</protein>
<evidence type="ECO:0000256" key="5">
    <source>
        <dbReference type="ARBA" id="ARBA00023155"/>
    </source>
</evidence>
<dbReference type="InterPro" id="IPR001356">
    <property type="entry name" value="HD"/>
</dbReference>
<dbReference type="InterPro" id="IPR003106">
    <property type="entry name" value="Leu_zip_homeo"/>
</dbReference>
<dbReference type="PANTHER" id="PTHR45714">
    <property type="entry name" value="HOMEOBOX-LEUCINE ZIPPER PROTEIN HAT14"/>
    <property type="match status" value="1"/>
</dbReference>
<dbReference type="GO" id="GO:0043565">
    <property type="term" value="F:sequence-specific DNA binding"/>
    <property type="evidence" value="ECO:0007669"/>
    <property type="project" value="InterPro"/>
</dbReference>
<feature type="domain" description="Homeobox" evidence="11">
    <location>
        <begin position="55"/>
        <end position="84"/>
    </location>
</feature>
<keyword evidence="5 8" id="KW-0371">Homeobox</keyword>
<proteinExistence type="inferred from homology"/>
<dbReference type="PANTHER" id="PTHR45714:SF72">
    <property type="entry name" value="HOMEOBOX-LEUCINE ZIPPER PROTEIN HOX26-RELATED"/>
    <property type="match status" value="1"/>
</dbReference>
<evidence type="ECO:0000256" key="1">
    <source>
        <dbReference type="ARBA" id="ARBA00004123"/>
    </source>
</evidence>
<dbReference type="RefSeq" id="XP_016476643.1">
    <property type="nucleotide sequence ID" value="XM_016621157.1"/>
</dbReference>
<dbReference type="SUPFAM" id="SSF46689">
    <property type="entry name" value="Homeodomain-like"/>
    <property type="match status" value="1"/>
</dbReference>
<dbReference type="InterPro" id="IPR017970">
    <property type="entry name" value="Homeobox_CS"/>
</dbReference>
<evidence type="ECO:0000256" key="4">
    <source>
        <dbReference type="ARBA" id="ARBA00023125"/>
    </source>
</evidence>
<comment type="subcellular location">
    <subcellularLocation>
        <location evidence="1 8 9">Nucleus</location>
    </subcellularLocation>
</comment>
<keyword evidence="3" id="KW-0805">Transcription regulation</keyword>
<evidence type="ECO:0000256" key="10">
    <source>
        <dbReference type="SAM" id="MobiDB-lite"/>
    </source>
</evidence>
<accession>A0A1S4AJP6</accession>
<reference evidence="12" key="1">
    <citation type="submission" date="2025-08" db="UniProtKB">
        <authorList>
            <consortium name="RefSeq"/>
        </authorList>
    </citation>
    <scope>IDENTIFICATION</scope>
</reference>
<evidence type="ECO:0000313" key="12">
    <source>
        <dbReference type="RefSeq" id="XP_016476643.1"/>
    </source>
</evidence>